<name>A0A7U2EYI0_PHANO</name>
<keyword evidence="2" id="KW-1185">Reference proteome</keyword>
<dbReference type="Proteomes" id="UP000663193">
    <property type="component" value="Chromosome 5"/>
</dbReference>
<sequence>MHAVASRFNMLMQLKNVRRSALQYVDAVKQYPPQHHPVNKSCRYRTYSDLLISSFIYIQPLHLIPVEEVSVVSSVFPNIVDICFKLTKMRKWYTRSPSKILTEMLNMVHKMPRNAGLLNGKISFSLNCSLEGCRQSR</sequence>
<organism evidence="1 2">
    <name type="scientific">Phaeosphaeria nodorum (strain SN15 / ATCC MYA-4574 / FGSC 10173)</name>
    <name type="common">Glume blotch fungus</name>
    <name type="synonym">Parastagonospora nodorum</name>
    <dbReference type="NCBI Taxonomy" id="321614"/>
    <lineage>
        <taxon>Eukaryota</taxon>
        <taxon>Fungi</taxon>
        <taxon>Dikarya</taxon>
        <taxon>Ascomycota</taxon>
        <taxon>Pezizomycotina</taxon>
        <taxon>Dothideomycetes</taxon>
        <taxon>Pleosporomycetidae</taxon>
        <taxon>Pleosporales</taxon>
        <taxon>Pleosporineae</taxon>
        <taxon>Phaeosphaeriaceae</taxon>
        <taxon>Parastagonospora</taxon>
    </lineage>
</organism>
<protein>
    <submittedName>
        <fullName evidence="1">Uncharacterized protein</fullName>
    </submittedName>
</protein>
<dbReference type="AlphaFoldDB" id="A0A7U2EYI0"/>
<dbReference type="VEuPathDB" id="FungiDB:JI435_407370"/>
<reference evidence="2" key="1">
    <citation type="journal article" date="2021" name="BMC Genomics">
        <title>Chromosome-level genome assembly and manually-curated proteome of model necrotroph Parastagonospora nodorum Sn15 reveals a genome-wide trove of candidate effector homologs, and redundancy of virulence-related functions within an accessory chromosome.</title>
        <authorList>
            <person name="Bertazzoni S."/>
            <person name="Jones D.A.B."/>
            <person name="Phan H.T."/>
            <person name="Tan K.-C."/>
            <person name="Hane J.K."/>
        </authorList>
    </citation>
    <scope>NUCLEOTIDE SEQUENCE [LARGE SCALE GENOMIC DNA]</scope>
    <source>
        <strain evidence="2">SN15 / ATCC MYA-4574 / FGSC 10173)</strain>
    </source>
</reference>
<accession>A0A7U2EYI0</accession>
<dbReference type="EMBL" id="CP069027">
    <property type="protein sequence ID" value="QRC95441.1"/>
    <property type="molecule type" value="Genomic_DNA"/>
</dbReference>
<gene>
    <name evidence="1" type="ORF">JI435_407370</name>
</gene>
<proteinExistence type="predicted"/>
<evidence type="ECO:0000313" key="1">
    <source>
        <dbReference type="EMBL" id="QRC95441.1"/>
    </source>
</evidence>
<evidence type="ECO:0000313" key="2">
    <source>
        <dbReference type="Proteomes" id="UP000663193"/>
    </source>
</evidence>